<evidence type="ECO:0000313" key="2">
    <source>
        <dbReference type="EMBL" id="MFC3715187.1"/>
    </source>
</evidence>
<dbReference type="Proteomes" id="UP001595705">
    <property type="component" value="Unassembled WGS sequence"/>
</dbReference>
<feature type="transmembrane region" description="Helical" evidence="1">
    <location>
        <begin position="81"/>
        <end position="98"/>
    </location>
</feature>
<keyword evidence="1" id="KW-0472">Membrane</keyword>
<protein>
    <submittedName>
        <fullName evidence="2">Uncharacterized protein</fullName>
    </submittedName>
</protein>
<keyword evidence="1" id="KW-0812">Transmembrane</keyword>
<feature type="transmembrane region" description="Helical" evidence="1">
    <location>
        <begin position="159"/>
        <end position="184"/>
    </location>
</feature>
<dbReference type="RefSeq" id="WP_386742296.1">
    <property type="nucleotide sequence ID" value="NZ_JBHRYA010000002.1"/>
</dbReference>
<feature type="transmembrane region" description="Helical" evidence="1">
    <location>
        <begin position="20"/>
        <end position="43"/>
    </location>
</feature>
<sequence length="203" mass="21276">MEMPLLTDQLAELQGSFTWVAKLAAFFEHPAVLAALGVACLAVSLRATRNVRHTLAGASLVAGSGALLALGGWIASPLGLILTPLVTIGIFQGIHWATARSDRLQWAWTVIPQDARIQLASGTAAATVGLLVWWGSTALAVANGPESMYPGFTPGPGDWFWALFGMLGLFAGIALLIVGGIAMLKGFRAMARAAVDTIWPQQA</sequence>
<accession>A0ABV7XIK6</accession>
<evidence type="ECO:0000256" key="1">
    <source>
        <dbReference type="SAM" id="Phobius"/>
    </source>
</evidence>
<gene>
    <name evidence="2" type="ORF">ACFONC_03355</name>
</gene>
<name>A0ABV7XIK6_9GAMM</name>
<feature type="transmembrane region" description="Helical" evidence="1">
    <location>
        <begin position="119"/>
        <end position="139"/>
    </location>
</feature>
<comment type="caution">
    <text evidence="2">The sequence shown here is derived from an EMBL/GenBank/DDBJ whole genome shotgun (WGS) entry which is preliminary data.</text>
</comment>
<keyword evidence="1" id="KW-1133">Transmembrane helix</keyword>
<proteinExistence type="predicted"/>
<keyword evidence="3" id="KW-1185">Reference proteome</keyword>
<organism evidence="2 3">
    <name type="scientific">Luteimonas soli</name>
    <dbReference type="NCBI Taxonomy" id="1648966"/>
    <lineage>
        <taxon>Bacteria</taxon>
        <taxon>Pseudomonadati</taxon>
        <taxon>Pseudomonadota</taxon>
        <taxon>Gammaproteobacteria</taxon>
        <taxon>Lysobacterales</taxon>
        <taxon>Lysobacteraceae</taxon>
        <taxon>Luteimonas</taxon>
    </lineage>
</organism>
<feature type="transmembrane region" description="Helical" evidence="1">
    <location>
        <begin position="55"/>
        <end position="75"/>
    </location>
</feature>
<reference evidence="3" key="1">
    <citation type="journal article" date="2019" name="Int. J. Syst. Evol. Microbiol.">
        <title>The Global Catalogue of Microorganisms (GCM) 10K type strain sequencing project: providing services to taxonomists for standard genome sequencing and annotation.</title>
        <authorList>
            <consortium name="The Broad Institute Genomics Platform"/>
            <consortium name="The Broad Institute Genome Sequencing Center for Infectious Disease"/>
            <person name="Wu L."/>
            <person name="Ma J."/>
        </authorList>
    </citation>
    <scope>NUCLEOTIDE SEQUENCE [LARGE SCALE GENOMIC DNA]</scope>
    <source>
        <strain evidence="3">KCTC 42441</strain>
    </source>
</reference>
<evidence type="ECO:0000313" key="3">
    <source>
        <dbReference type="Proteomes" id="UP001595705"/>
    </source>
</evidence>
<dbReference type="EMBL" id="JBHRYA010000002">
    <property type="protein sequence ID" value="MFC3715187.1"/>
    <property type="molecule type" value="Genomic_DNA"/>
</dbReference>